<feature type="domain" description="D-galactarate/Altronate dehydratase second" evidence="3">
    <location>
        <begin position="7"/>
        <end position="134"/>
    </location>
</feature>
<dbReference type="InterPro" id="IPR007392">
    <property type="entry name" value="GD_AH_second"/>
</dbReference>
<dbReference type="PANTHER" id="PTHR30536">
    <property type="entry name" value="ALTRONATE/GALACTARATE DEHYDRATASE"/>
    <property type="match status" value="1"/>
</dbReference>
<dbReference type="Pfam" id="PF04295">
    <property type="entry name" value="GD_AH_second"/>
    <property type="match status" value="1"/>
</dbReference>
<dbReference type="EMBL" id="SLXA01000013">
    <property type="protein sequence ID" value="TCO83280.1"/>
    <property type="molecule type" value="Genomic_DNA"/>
</dbReference>
<comment type="similarity">
    <text evidence="1">Belongs to the UxaA family.</text>
</comment>
<evidence type="ECO:0000259" key="3">
    <source>
        <dbReference type="Pfam" id="PF04295"/>
    </source>
</evidence>
<dbReference type="GO" id="GO:0019698">
    <property type="term" value="P:D-galacturonate catabolic process"/>
    <property type="evidence" value="ECO:0007669"/>
    <property type="project" value="TreeGrafter"/>
</dbReference>
<dbReference type="RefSeq" id="WP_132093347.1">
    <property type="nucleotide sequence ID" value="NZ_JANKAQ010000014.1"/>
</dbReference>
<sequence>MGYVFKGYPRPDGQIGIRNYVGIIPSVTCASDVASAICRQVQGCVTFPHHQGCCQMPPDLERVTDTLISLGKSPNLGAVLIVSLGCEGTDVERMYKELAATGKTVDIIRIQELGGVSNAIQTGTDIARNMVLEISGMQREEMDISNVVMSIKCGASDTTSGVASNCVIGYVADKLVDLGATVIFGETTEFIGGEHLLAKRAVGGEDGPVGQKIYQIVDAMESRAKAIGCDMRKGQPTPGNMAGGLSSIEEKSLGAIMKSGSRPIQGVLEYPEHAAGCKGLWIKDTPGREPEILTGMAATGAQFMMFSTGRGAPQGFPCMPVIKICGNPNTYEHMKNDMDVNAGVIIEGKNSIDEIGEIAFQKMLRVLNGEMTKNEAIQYFTSIDIHCLGPVI</sequence>
<proteinExistence type="inferred from homology"/>
<protein>
    <submittedName>
        <fullName evidence="5">Altronate dehydratase large subunit</fullName>
    </submittedName>
</protein>
<organism evidence="5 6">
    <name type="scientific">Frisingicoccus caecimuris</name>
    <dbReference type="NCBI Taxonomy" id="1796636"/>
    <lineage>
        <taxon>Bacteria</taxon>
        <taxon>Bacillati</taxon>
        <taxon>Bacillota</taxon>
        <taxon>Clostridia</taxon>
        <taxon>Lachnospirales</taxon>
        <taxon>Lachnospiraceae</taxon>
        <taxon>Frisingicoccus</taxon>
    </lineage>
</organism>
<dbReference type="AlphaFoldDB" id="A0A4R2LTW8"/>
<evidence type="ECO:0000256" key="1">
    <source>
        <dbReference type="ARBA" id="ARBA00010986"/>
    </source>
</evidence>
<evidence type="ECO:0000256" key="2">
    <source>
        <dbReference type="ARBA" id="ARBA00023239"/>
    </source>
</evidence>
<reference evidence="5 6" key="1">
    <citation type="submission" date="2019-03" db="EMBL/GenBank/DDBJ databases">
        <title>Genomic Encyclopedia of Type Strains, Phase IV (KMG-IV): sequencing the most valuable type-strain genomes for metagenomic binning, comparative biology and taxonomic classification.</title>
        <authorList>
            <person name="Goeker M."/>
        </authorList>
    </citation>
    <scope>NUCLEOTIDE SEQUENCE [LARGE SCALE GENOMIC DNA]</scope>
    <source>
        <strain evidence="5 6">DSM 28559</strain>
    </source>
</reference>
<dbReference type="PANTHER" id="PTHR30536:SF5">
    <property type="entry name" value="ALTRONATE DEHYDRATASE"/>
    <property type="match status" value="1"/>
</dbReference>
<comment type="caution">
    <text evidence="5">The sequence shown here is derived from an EMBL/GenBank/DDBJ whole genome shotgun (WGS) entry which is preliminary data.</text>
</comment>
<feature type="domain" description="D-galactarate/Altronate dehydratase C-terminal" evidence="4">
    <location>
        <begin position="144"/>
        <end position="378"/>
    </location>
</feature>
<dbReference type="OrthoDB" id="9804574at2"/>
<keyword evidence="6" id="KW-1185">Reference proteome</keyword>
<dbReference type="GO" id="GO:0016829">
    <property type="term" value="F:lyase activity"/>
    <property type="evidence" value="ECO:0007669"/>
    <property type="project" value="UniProtKB-KW"/>
</dbReference>
<keyword evidence="2" id="KW-0456">Lyase</keyword>
<dbReference type="InterPro" id="IPR052172">
    <property type="entry name" value="UxaA_altronate/galactarate_dh"/>
</dbReference>
<gene>
    <name evidence="5" type="ORF">EV212_11367</name>
</gene>
<evidence type="ECO:0000313" key="5">
    <source>
        <dbReference type="EMBL" id="TCO83280.1"/>
    </source>
</evidence>
<dbReference type="Pfam" id="PF20629">
    <property type="entry name" value="GD_AH_C"/>
    <property type="match status" value="1"/>
</dbReference>
<dbReference type="Proteomes" id="UP000295711">
    <property type="component" value="Unassembled WGS sequence"/>
</dbReference>
<evidence type="ECO:0000313" key="6">
    <source>
        <dbReference type="Proteomes" id="UP000295711"/>
    </source>
</evidence>
<dbReference type="InterPro" id="IPR048332">
    <property type="entry name" value="GD_AH_C"/>
</dbReference>
<evidence type="ECO:0000259" key="4">
    <source>
        <dbReference type="Pfam" id="PF20629"/>
    </source>
</evidence>
<accession>A0A4R2LTW8</accession>
<name>A0A4R2LTW8_9FIRM</name>